<comment type="subcellular location">
    <subcellularLocation>
        <location evidence="1 5">Cytoplasm</location>
    </subcellularLocation>
</comment>
<name>A0ABR7QUH9_9GAMM</name>
<dbReference type="RefSeq" id="WP_187754325.1">
    <property type="nucleotide sequence ID" value="NZ_JABURY010000004.1"/>
</dbReference>
<dbReference type="Proteomes" id="UP000651208">
    <property type="component" value="Unassembled WGS sequence"/>
</dbReference>
<dbReference type="HAMAP" id="MF_01114">
    <property type="entry name" value="RecX"/>
    <property type="match status" value="1"/>
</dbReference>
<comment type="function">
    <text evidence="5">Modulates RecA activity.</text>
</comment>
<dbReference type="EMBL" id="JABURY010000004">
    <property type="protein sequence ID" value="MBC9129868.1"/>
    <property type="molecule type" value="Genomic_DNA"/>
</dbReference>
<evidence type="ECO:0000259" key="7">
    <source>
        <dbReference type="Pfam" id="PF21981"/>
    </source>
</evidence>
<evidence type="ECO:0000313" key="9">
    <source>
        <dbReference type="Proteomes" id="UP000651208"/>
    </source>
</evidence>
<dbReference type="Gene3D" id="1.10.10.10">
    <property type="entry name" value="Winged helix-like DNA-binding domain superfamily/Winged helix DNA-binding domain"/>
    <property type="match status" value="3"/>
</dbReference>
<dbReference type="Pfam" id="PF02631">
    <property type="entry name" value="RecX_HTH2"/>
    <property type="match status" value="1"/>
</dbReference>
<evidence type="ECO:0000259" key="6">
    <source>
        <dbReference type="Pfam" id="PF02631"/>
    </source>
</evidence>
<dbReference type="InterPro" id="IPR053924">
    <property type="entry name" value="RecX_HTH_2nd"/>
</dbReference>
<gene>
    <name evidence="5" type="primary">recX</name>
    <name evidence="8" type="ORF">FcAc13_00910</name>
</gene>
<keyword evidence="9" id="KW-1185">Reference proteome</keyword>
<proteinExistence type="inferred from homology"/>
<keyword evidence="4 5" id="KW-0963">Cytoplasm</keyword>
<evidence type="ECO:0000256" key="1">
    <source>
        <dbReference type="ARBA" id="ARBA00004496"/>
    </source>
</evidence>
<protein>
    <recommendedName>
        <fullName evidence="3 5">Regulatory protein RecX</fullName>
    </recommendedName>
</protein>
<accession>A0ABR7QUH9</accession>
<evidence type="ECO:0000256" key="3">
    <source>
        <dbReference type="ARBA" id="ARBA00018111"/>
    </source>
</evidence>
<feature type="domain" description="RecX second three-helical" evidence="6">
    <location>
        <begin position="68"/>
        <end position="105"/>
    </location>
</feature>
<dbReference type="Pfam" id="PF21981">
    <property type="entry name" value="RecX_HTH3"/>
    <property type="match status" value="1"/>
</dbReference>
<feature type="domain" description="RecX third three-helical" evidence="7">
    <location>
        <begin position="113"/>
        <end position="159"/>
    </location>
</feature>
<dbReference type="PANTHER" id="PTHR33602">
    <property type="entry name" value="REGULATORY PROTEIN RECX FAMILY PROTEIN"/>
    <property type="match status" value="1"/>
</dbReference>
<dbReference type="InterPro" id="IPR053925">
    <property type="entry name" value="RecX_HTH_3rd"/>
</dbReference>
<organism evidence="8 9">
    <name type="scientific">Frischella japonica</name>
    <dbReference type="NCBI Taxonomy" id="2741544"/>
    <lineage>
        <taxon>Bacteria</taxon>
        <taxon>Pseudomonadati</taxon>
        <taxon>Pseudomonadota</taxon>
        <taxon>Gammaproteobacteria</taxon>
        <taxon>Orbales</taxon>
        <taxon>Orbaceae</taxon>
        <taxon>Frischella</taxon>
    </lineage>
</organism>
<dbReference type="PANTHER" id="PTHR33602:SF1">
    <property type="entry name" value="REGULATORY PROTEIN RECX FAMILY PROTEIN"/>
    <property type="match status" value="1"/>
</dbReference>
<evidence type="ECO:0000313" key="8">
    <source>
        <dbReference type="EMBL" id="MBC9129868.1"/>
    </source>
</evidence>
<dbReference type="InterPro" id="IPR003783">
    <property type="entry name" value="Regulatory_RecX"/>
</dbReference>
<sequence length="163" mass="19353">MDYNSLNKTLYSKAVQLLAQRNHSTFELKQKLSLFITKKSDNYHGNSDQISHQIDAVIQYCLSRHWLDDNNYISQYIDIRVRKGYGKNRIFMELKQKGLDKSLILAVINQKDIDWYQLALNQVNKKFTNINLRNIQQKSKINQYLLYRGFCQEEIRCILTLIS</sequence>
<reference evidence="8 9" key="1">
    <citation type="submission" date="2020-06" db="EMBL/GenBank/DDBJ databases">
        <title>Frischella cerana isolated from Apis cerana gut homogenate.</title>
        <authorList>
            <person name="Wolter L.A."/>
            <person name="Suenami S."/>
            <person name="Miyazaki R."/>
        </authorList>
    </citation>
    <scope>NUCLEOTIDE SEQUENCE [LARGE SCALE GENOMIC DNA]</scope>
    <source>
        <strain evidence="8 9">Ac13</strain>
    </source>
</reference>
<evidence type="ECO:0000256" key="4">
    <source>
        <dbReference type="ARBA" id="ARBA00022490"/>
    </source>
</evidence>
<dbReference type="InterPro" id="IPR036388">
    <property type="entry name" value="WH-like_DNA-bd_sf"/>
</dbReference>
<comment type="similarity">
    <text evidence="2 5">Belongs to the RecX family.</text>
</comment>
<evidence type="ECO:0000256" key="2">
    <source>
        <dbReference type="ARBA" id="ARBA00009695"/>
    </source>
</evidence>
<comment type="caution">
    <text evidence="8">The sequence shown here is derived from an EMBL/GenBank/DDBJ whole genome shotgun (WGS) entry which is preliminary data.</text>
</comment>
<evidence type="ECO:0000256" key="5">
    <source>
        <dbReference type="HAMAP-Rule" id="MF_01114"/>
    </source>
</evidence>